<keyword evidence="1" id="KW-0812">Transmembrane</keyword>
<sequence length="85" mass="8947">MQPIMDDNTTEIAGTREALRKKTDAEIARLIAETGKIAAETSKITAGAGRISAEAGKITKETVWYPLLIVSGIFAAIGGAIKLFA</sequence>
<dbReference type="EMBL" id="FKIF01000008">
    <property type="protein sequence ID" value="SAI73185.1"/>
    <property type="molecule type" value="Genomic_DNA"/>
</dbReference>
<dbReference type="Proteomes" id="UP000076848">
    <property type="component" value="Unassembled WGS sequence"/>
</dbReference>
<reference evidence="2 3" key="1">
    <citation type="submission" date="2016-04" db="EMBL/GenBank/DDBJ databases">
        <authorList>
            <consortium name="Pathogen Informatics"/>
        </authorList>
    </citation>
    <scope>NUCLEOTIDE SEQUENCE [LARGE SCALE GENOMIC DNA]</scope>
    <source>
        <strain evidence="2 3">H050680373</strain>
    </source>
</reference>
<name>A0A157SS17_9BORD</name>
<evidence type="ECO:0000313" key="2">
    <source>
        <dbReference type="EMBL" id="SAI73185.1"/>
    </source>
</evidence>
<dbReference type="AlphaFoldDB" id="A0A157SS17"/>
<keyword evidence="1" id="KW-0472">Membrane</keyword>
<protein>
    <submittedName>
        <fullName evidence="2">Phage protein</fullName>
    </submittedName>
</protein>
<evidence type="ECO:0000313" key="3">
    <source>
        <dbReference type="Proteomes" id="UP000076848"/>
    </source>
</evidence>
<proteinExistence type="predicted"/>
<keyword evidence="1" id="KW-1133">Transmembrane helix</keyword>
<organism evidence="2 3">
    <name type="scientific">Bordetella ansorpii</name>
    <dbReference type="NCBI Taxonomy" id="288768"/>
    <lineage>
        <taxon>Bacteria</taxon>
        <taxon>Pseudomonadati</taxon>
        <taxon>Pseudomonadota</taxon>
        <taxon>Betaproteobacteria</taxon>
        <taxon>Burkholderiales</taxon>
        <taxon>Alcaligenaceae</taxon>
        <taxon>Bordetella</taxon>
    </lineage>
</organism>
<accession>A0A157SS17</accession>
<feature type="transmembrane region" description="Helical" evidence="1">
    <location>
        <begin position="63"/>
        <end position="84"/>
    </location>
</feature>
<keyword evidence="3" id="KW-1185">Reference proteome</keyword>
<evidence type="ECO:0000256" key="1">
    <source>
        <dbReference type="SAM" id="Phobius"/>
    </source>
</evidence>
<gene>
    <name evidence="2" type="ORF">SAMEA3906486_04519</name>
</gene>